<evidence type="ECO:0000313" key="2">
    <source>
        <dbReference type="Proteomes" id="UP001597541"/>
    </source>
</evidence>
<dbReference type="RefSeq" id="WP_377603567.1">
    <property type="nucleotide sequence ID" value="NZ_JBHUME010000008.1"/>
</dbReference>
<dbReference type="Proteomes" id="UP001597541">
    <property type="component" value="Unassembled WGS sequence"/>
</dbReference>
<reference evidence="2" key="1">
    <citation type="journal article" date="2019" name="Int. J. Syst. Evol. Microbiol.">
        <title>The Global Catalogue of Microorganisms (GCM) 10K type strain sequencing project: providing services to taxonomists for standard genome sequencing and annotation.</title>
        <authorList>
            <consortium name="The Broad Institute Genomics Platform"/>
            <consortium name="The Broad Institute Genome Sequencing Center for Infectious Disease"/>
            <person name="Wu L."/>
            <person name="Ma J."/>
        </authorList>
    </citation>
    <scope>NUCLEOTIDE SEQUENCE [LARGE SCALE GENOMIC DNA]</scope>
    <source>
        <strain evidence="2">KCTC 3950</strain>
    </source>
</reference>
<proteinExistence type="predicted"/>
<comment type="caution">
    <text evidence="1">The sequence shown here is derived from an EMBL/GenBank/DDBJ whole genome shotgun (WGS) entry which is preliminary data.</text>
</comment>
<protein>
    <submittedName>
        <fullName evidence="1">Uncharacterized protein</fullName>
    </submittedName>
</protein>
<accession>A0ABW5PHR4</accession>
<name>A0ABW5PHR4_9BACL</name>
<sequence length="134" mass="15201">MIKLYGDEAKIECEICGKDVIQGSKDKGPGIIVIVENKQGTITDVIPCCKGTCDDKVSQSVKGVDGWKDVTEFTNPLLFMQNSMAFINNVQQNKFSEEAFEAYKKVLLVGYQYVLREPTDNEWEKYQINTMINF</sequence>
<dbReference type="EMBL" id="JBHUME010000008">
    <property type="protein sequence ID" value="MFD2613557.1"/>
    <property type="molecule type" value="Genomic_DNA"/>
</dbReference>
<evidence type="ECO:0000313" key="1">
    <source>
        <dbReference type="EMBL" id="MFD2613557.1"/>
    </source>
</evidence>
<keyword evidence="2" id="KW-1185">Reference proteome</keyword>
<gene>
    <name evidence="1" type="ORF">ACFSUF_14085</name>
</gene>
<organism evidence="1 2">
    <name type="scientific">Paenibacillus gansuensis</name>
    <dbReference type="NCBI Taxonomy" id="306542"/>
    <lineage>
        <taxon>Bacteria</taxon>
        <taxon>Bacillati</taxon>
        <taxon>Bacillota</taxon>
        <taxon>Bacilli</taxon>
        <taxon>Bacillales</taxon>
        <taxon>Paenibacillaceae</taxon>
        <taxon>Paenibacillus</taxon>
    </lineage>
</organism>